<dbReference type="Proteomes" id="UP000533900">
    <property type="component" value="Unassembled WGS sequence"/>
</dbReference>
<evidence type="ECO:0000313" key="3">
    <source>
        <dbReference type="Proteomes" id="UP000533900"/>
    </source>
</evidence>
<feature type="transmembrane region" description="Helical" evidence="1">
    <location>
        <begin position="67"/>
        <end position="86"/>
    </location>
</feature>
<sequence>MAENKKIKAIDSEIQEGEIVEHFEKKAESESGIKGPKIRRGRYDSLVLYEVSEAELQIIERGSPNSLYLNFAIFLLSVGISFLATLLTFEFGESNKKFTVFVVVTVIGLLVGIFLLILWYRSKNQFDDVIKKIKSRVVE</sequence>
<keyword evidence="1" id="KW-0472">Membrane</keyword>
<organism evidence="2 3">
    <name type="scientific">Winogradskyella flava</name>
    <dbReference type="NCBI Taxonomy" id="1884876"/>
    <lineage>
        <taxon>Bacteria</taxon>
        <taxon>Pseudomonadati</taxon>
        <taxon>Bacteroidota</taxon>
        <taxon>Flavobacteriia</taxon>
        <taxon>Flavobacteriales</taxon>
        <taxon>Flavobacteriaceae</taxon>
        <taxon>Winogradskyella</taxon>
    </lineage>
</organism>
<keyword evidence="1" id="KW-1133">Transmembrane helix</keyword>
<evidence type="ECO:0000313" key="2">
    <source>
        <dbReference type="EMBL" id="MBC2845612.1"/>
    </source>
</evidence>
<proteinExistence type="predicted"/>
<dbReference type="AlphaFoldDB" id="A0A842IQX7"/>
<comment type="caution">
    <text evidence="2">The sequence shown here is derived from an EMBL/GenBank/DDBJ whole genome shotgun (WGS) entry which is preliminary data.</text>
</comment>
<dbReference type="RefSeq" id="WP_185789332.1">
    <property type="nucleotide sequence ID" value="NZ_JACLCP010000003.1"/>
</dbReference>
<keyword evidence="3" id="KW-1185">Reference proteome</keyword>
<keyword evidence="1" id="KW-0812">Transmembrane</keyword>
<evidence type="ECO:0000256" key="1">
    <source>
        <dbReference type="SAM" id="Phobius"/>
    </source>
</evidence>
<dbReference type="EMBL" id="JACLCP010000003">
    <property type="protein sequence ID" value="MBC2845612.1"/>
    <property type="molecule type" value="Genomic_DNA"/>
</dbReference>
<protein>
    <submittedName>
        <fullName evidence="2">Uncharacterized protein</fullName>
    </submittedName>
</protein>
<feature type="transmembrane region" description="Helical" evidence="1">
    <location>
        <begin position="98"/>
        <end position="120"/>
    </location>
</feature>
<name>A0A842IQX7_9FLAO</name>
<gene>
    <name evidence="2" type="ORF">H7F21_10960</name>
</gene>
<accession>A0A842IQX7</accession>
<reference evidence="2" key="1">
    <citation type="submission" date="2020-08" db="EMBL/GenBank/DDBJ databases">
        <title>Winogradskyella ouciana sp. nov., isolated from the hadal seawater of the Mariana Trench.</title>
        <authorList>
            <person name="He X."/>
        </authorList>
    </citation>
    <scope>NUCLEOTIDE SEQUENCE [LARGE SCALE GENOMIC DNA]</scope>
    <source>
        <strain evidence="2">KCTC 52348</strain>
    </source>
</reference>